<dbReference type="PROSITE" id="PS50943">
    <property type="entry name" value="HTH_CROC1"/>
    <property type="match status" value="1"/>
</dbReference>
<dbReference type="InterPro" id="IPR050807">
    <property type="entry name" value="TransReg_Diox_bact_type"/>
</dbReference>
<keyword evidence="4" id="KW-1185">Reference proteome</keyword>
<dbReference type="RefSeq" id="WP_070077949.1">
    <property type="nucleotide sequence ID" value="NZ_CP017415.1"/>
</dbReference>
<dbReference type="GO" id="GO:0003677">
    <property type="term" value="F:DNA binding"/>
    <property type="evidence" value="ECO:0007669"/>
    <property type="project" value="UniProtKB-KW"/>
</dbReference>
<protein>
    <recommendedName>
        <fullName evidence="2">HTH cro/C1-type domain-containing protein</fullName>
    </recommendedName>
</protein>
<dbReference type="InterPro" id="IPR011051">
    <property type="entry name" value="RmlC_Cupin_sf"/>
</dbReference>
<dbReference type="Gene3D" id="2.60.120.10">
    <property type="entry name" value="Jelly Rolls"/>
    <property type="match status" value="1"/>
</dbReference>
<feature type="domain" description="HTH cro/C1-type" evidence="2">
    <location>
        <begin position="12"/>
        <end position="66"/>
    </location>
</feature>
<sequence>MDGIRWAVALNLTRLRGSRGLSLSRLAKLAGISKGTLSALEQGAGNPTIVTLWALADALGAPFGALVEGADTAVADASPGVHVRLLAQSFGPPRMESYLMTLAGGAVREAAGHGGRVDERAIVLQGRVRAGVLGDTHLLDAGDEWTFDGVQPHLYAALEGPATLLVMMRYAALGPGI</sequence>
<dbReference type="Gene3D" id="1.10.260.40">
    <property type="entry name" value="lambda repressor-like DNA-binding domains"/>
    <property type="match status" value="1"/>
</dbReference>
<dbReference type="SUPFAM" id="SSF51182">
    <property type="entry name" value="RmlC-like cupins"/>
    <property type="match status" value="1"/>
</dbReference>
<evidence type="ECO:0000259" key="2">
    <source>
        <dbReference type="PROSITE" id="PS50943"/>
    </source>
</evidence>
<evidence type="ECO:0000313" key="4">
    <source>
        <dbReference type="Proteomes" id="UP000095401"/>
    </source>
</evidence>
<evidence type="ECO:0000256" key="1">
    <source>
        <dbReference type="ARBA" id="ARBA00023125"/>
    </source>
</evidence>
<dbReference type="Pfam" id="PF01381">
    <property type="entry name" value="HTH_3"/>
    <property type="match status" value="1"/>
</dbReference>
<evidence type="ECO:0000313" key="3">
    <source>
        <dbReference type="EMBL" id="AOU97564.1"/>
    </source>
</evidence>
<dbReference type="GO" id="GO:0005829">
    <property type="term" value="C:cytosol"/>
    <property type="evidence" value="ECO:0007669"/>
    <property type="project" value="TreeGrafter"/>
</dbReference>
<dbReference type="SUPFAM" id="SSF47413">
    <property type="entry name" value="lambda repressor-like DNA-binding domains"/>
    <property type="match status" value="1"/>
</dbReference>
<dbReference type="PANTHER" id="PTHR46797:SF1">
    <property type="entry name" value="METHYLPHOSPHONATE SYNTHASE"/>
    <property type="match status" value="1"/>
</dbReference>
<dbReference type="GO" id="GO:0003700">
    <property type="term" value="F:DNA-binding transcription factor activity"/>
    <property type="evidence" value="ECO:0007669"/>
    <property type="project" value="TreeGrafter"/>
</dbReference>
<dbReference type="Proteomes" id="UP000095401">
    <property type="component" value="Chromosome"/>
</dbReference>
<dbReference type="AlphaFoldDB" id="A0A1D8IM74"/>
<dbReference type="InterPro" id="IPR001387">
    <property type="entry name" value="Cro/C1-type_HTH"/>
</dbReference>
<dbReference type="KEGG" id="aprs:BI364_05970"/>
<dbReference type="SMART" id="SM00530">
    <property type="entry name" value="HTH_XRE"/>
    <property type="match status" value="1"/>
</dbReference>
<gene>
    <name evidence="3" type="ORF">BI364_05970</name>
</gene>
<dbReference type="CDD" id="cd00093">
    <property type="entry name" value="HTH_XRE"/>
    <property type="match status" value="1"/>
</dbReference>
<dbReference type="EMBL" id="CP017415">
    <property type="protein sequence ID" value="AOU97564.1"/>
    <property type="molecule type" value="Genomic_DNA"/>
</dbReference>
<dbReference type="PANTHER" id="PTHR46797">
    <property type="entry name" value="HTH-TYPE TRANSCRIPTIONAL REGULATOR"/>
    <property type="match status" value="1"/>
</dbReference>
<dbReference type="CDD" id="cd02209">
    <property type="entry name" value="cupin_XRE_C"/>
    <property type="match status" value="1"/>
</dbReference>
<keyword evidence="1" id="KW-0238">DNA-binding</keyword>
<accession>A0A1D8IM74</accession>
<proteinExistence type="predicted"/>
<organism evidence="3 4">
    <name type="scientific">Acidihalobacter yilgarnensis</name>
    <dbReference type="NCBI Taxonomy" id="2819280"/>
    <lineage>
        <taxon>Bacteria</taxon>
        <taxon>Pseudomonadati</taxon>
        <taxon>Pseudomonadota</taxon>
        <taxon>Gammaproteobacteria</taxon>
        <taxon>Chromatiales</taxon>
        <taxon>Ectothiorhodospiraceae</taxon>
        <taxon>Acidihalobacter</taxon>
    </lineage>
</organism>
<reference evidence="4" key="1">
    <citation type="submission" date="2016-09" db="EMBL/GenBank/DDBJ databases">
        <title>Acidihalobacter prosperus F5.</title>
        <authorList>
            <person name="Khaleque H.N."/>
            <person name="Ramsay J.P."/>
            <person name="Kaksonen A.H."/>
            <person name="Boxall N.J."/>
            <person name="Watkin E.L.J."/>
        </authorList>
    </citation>
    <scope>NUCLEOTIDE SEQUENCE [LARGE SCALE GENOMIC DNA]</scope>
    <source>
        <strain evidence="4">F5</strain>
    </source>
</reference>
<name>A0A1D8IM74_9GAMM</name>
<dbReference type="InterPro" id="IPR010982">
    <property type="entry name" value="Lambda_DNA-bd_dom_sf"/>
</dbReference>
<dbReference type="InterPro" id="IPR014710">
    <property type="entry name" value="RmlC-like_jellyroll"/>
</dbReference>